<keyword evidence="5 6" id="KW-0472">Membrane</keyword>
<sequence>MKAKATAALGRAKEAVPAGTGAVGAGLVISSIASYAFVVVALNALDGTAKSAFSAFWAVIFVLGPGFFLPLEQEVGRALAHRRAQGLGGRPLVTQATKLGAAITAVLIVAAIAAAPLLGREIYHGDQLFTVALCISLVSFFLVHLTRGVLAGEGRFAAFGELIAVDSLIRLALAIGITIAGADKAGLYALCLAVSPLLALPIVLRGNRRHLEDGPTAPYSELSSNIGWLLAASVFTQGLAYAPLLGVNLLATAAQKAVVTGFASAFFVARVPVLAFQAVQGTLLPKLAGLAGSGKHDEFRRGLYRLLVLVVAIAVLGTIGAFLLGPTVGKILFNDFTMSAGNLALLSAGSGVFIIALTLAQALMALAAPRTVAFAWGAGLAACVATMALIEDLELRVGLGLVIGAAVSTVWMAIALARRQSQFERAGIGALVEAIEHEPIEI</sequence>
<dbReference type="AlphaFoldDB" id="A0A6J6C0D8"/>
<evidence type="ECO:0000313" key="8">
    <source>
        <dbReference type="EMBL" id="CAB4579640.1"/>
    </source>
</evidence>
<comment type="subcellular location">
    <subcellularLocation>
        <location evidence="1">Cell membrane</location>
        <topology evidence="1">Multi-pass membrane protein</topology>
    </subcellularLocation>
</comment>
<feature type="transmembrane region" description="Helical" evidence="6">
    <location>
        <begin position="157"/>
        <end position="179"/>
    </location>
</feature>
<evidence type="ECO:0000256" key="2">
    <source>
        <dbReference type="ARBA" id="ARBA00022475"/>
    </source>
</evidence>
<dbReference type="EMBL" id="CAEZSU010000032">
    <property type="protein sequence ID" value="CAB4544800.1"/>
    <property type="molecule type" value="Genomic_DNA"/>
</dbReference>
<evidence type="ECO:0000313" key="7">
    <source>
        <dbReference type="EMBL" id="CAB4544800.1"/>
    </source>
</evidence>
<feature type="transmembrane region" description="Helical" evidence="6">
    <location>
        <begin position="127"/>
        <end position="145"/>
    </location>
</feature>
<feature type="transmembrane region" description="Helical" evidence="6">
    <location>
        <begin position="51"/>
        <end position="71"/>
    </location>
</feature>
<feature type="transmembrane region" description="Helical" evidence="6">
    <location>
        <begin position="21"/>
        <end position="45"/>
    </location>
</feature>
<dbReference type="GO" id="GO:0005886">
    <property type="term" value="C:plasma membrane"/>
    <property type="evidence" value="ECO:0007669"/>
    <property type="project" value="UniProtKB-SubCell"/>
</dbReference>
<evidence type="ECO:0000256" key="3">
    <source>
        <dbReference type="ARBA" id="ARBA00022692"/>
    </source>
</evidence>
<feature type="transmembrane region" description="Helical" evidence="6">
    <location>
        <begin position="373"/>
        <end position="390"/>
    </location>
</feature>
<reference evidence="7" key="1">
    <citation type="submission" date="2020-05" db="EMBL/GenBank/DDBJ databases">
        <authorList>
            <person name="Chiriac C."/>
            <person name="Salcher M."/>
            <person name="Ghai R."/>
            <person name="Kavagutti S V."/>
        </authorList>
    </citation>
    <scope>NUCLEOTIDE SEQUENCE</scope>
</reference>
<keyword evidence="4 6" id="KW-1133">Transmembrane helix</keyword>
<accession>A0A6J6C0D8</accession>
<feature type="transmembrane region" description="Helical" evidence="6">
    <location>
        <begin position="303"/>
        <end position="324"/>
    </location>
</feature>
<evidence type="ECO:0000256" key="4">
    <source>
        <dbReference type="ARBA" id="ARBA00022989"/>
    </source>
</evidence>
<protein>
    <submittedName>
        <fullName evidence="7">Unannotated protein</fullName>
    </submittedName>
</protein>
<proteinExistence type="predicted"/>
<dbReference type="PANTHER" id="PTHR30250:SF11">
    <property type="entry name" value="O-ANTIGEN TRANSPORTER-RELATED"/>
    <property type="match status" value="1"/>
</dbReference>
<evidence type="ECO:0000256" key="6">
    <source>
        <dbReference type="SAM" id="Phobius"/>
    </source>
</evidence>
<dbReference type="EMBL" id="CAEZVV010000011">
    <property type="protein sequence ID" value="CAB4637673.1"/>
    <property type="molecule type" value="Genomic_DNA"/>
</dbReference>
<evidence type="ECO:0000256" key="5">
    <source>
        <dbReference type="ARBA" id="ARBA00023136"/>
    </source>
</evidence>
<dbReference type="InterPro" id="IPR050833">
    <property type="entry name" value="Poly_Biosynth_Transport"/>
</dbReference>
<organism evidence="7">
    <name type="scientific">freshwater metagenome</name>
    <dbReference type="NCBI Taxonomy" id="449393"/>
    <lineage>
        <taxon>unclassified sequences</taxon>
        <taxon>metagenomes</taxon>
        <taxon>ecological metagenomes</taxon>
    </lineage>
</organism>
<feature type="transmembrane region" description="Helical" evidence="6">
    <location>
        <begin position="92"/>
        <end position="115"/>
    </location>
</feature>
<keyword evidence="3 6" id="KW-0812">Transmembrane</keyword>
<dbReference type="EMBL" id="CAEZTR010000060">
    <property type="protein sequence ID" value="CAB4579640.1"/>
    <property type="molecule type" value="Genomic_DNA"/>
</dbReference>
<feature type="transmembrane region" description="Helical" evidence="6">
    <location>
        <begin position="396"/>
        <end position="417"/>
    </location>
</feature>
<dbReference type="PANTHER" id="PTHR30250">
    <property type="entry name" value="PST FAMILY PREDICTED COLANIC ACID TRANSPORTER"/>
    <property type="match status" value="1"/>
</dbReference>
<evidence type="ECO:0000256" key="1">
    <source>
        <dbReference type="ARBA" id="ARBA00004651"/>
    </source>
</evidence>
<evidence type="ECO:0000313" key="10">
    <source>
        <dbReference type="EMBL" id="CAB4686100.1"/>
    </source>
</evidence>
<keyword evidence="2" id="KW-1003">Cell membrane</keyword>
<dbReference type="EMBL" id="CAEZXE010000126">
    <property type="protein sequence ID" value="CAB4686100.1"/>
    <property type="molecule type" value="Genomic_DNA"/>
</dbReference>
<name>A0A6J6C0D8_9ZZZZ</name>
<feature type="transmembrane region" description="Helical" evidence="6">
    <location>
        <begin position="344"/>
        <end position="366"/>
    </location>
</feature>
<gene>
    <name evidence="7" type="ORF">UFOPK1495_00432</name>
    <name evidence="8" type="ORF">UFOPK1711_01076</name>
    <name evidence="9" type="ORF">UFOPK2143_00347</name>
    <name evidence="10" type="ORF">UFOPK2350_01325</name>
</gene>
<feature type="transmembrane region" description="Helical" evidence="6">
    <location>
        <begin position="225"/>
        <end position="245"/>
    </location>
</feature>
<feature type="transmembrane region" description="Helical" evidence="6">
    <location>
        <begin position="185"/>
        <end position="204"/>
    </location>
</feature>
<feature type="transmembrane region" description="Helical" evidence="6">
    <location>
        <begin position="257"/>
        <end position="276"/>
    </location>
</feature>
<evidence type="ECO:0000313" key="9">
    <source>
        <dbReference type="EMBL" id="CAB4637673.1"/>
    </source>
</evidence>